<feature type="region of interest" description="Disordered" evidence="1">
    <location>
        <begin position="1052"/>
        <end position="1086"/>
    </location>
</feature>
<feature type="region of interest" description="Disordered" evidence="1">
    <location>
        <begin position="508"/>
        <end position="602"/>
    </location>
</feature>
<dbReference type="InterPro" id="IPR045700">
    <property type="entry name" value="Rab3GAP1"/>
</dbReference>
<accession>A0A835YHU9</accession>
<sequence>MASGGGIRQHHEAEPHSRYVDHTCVTPWEELIRRIEHQQQPEQRCRTVKHDELSVDGISGTVHVELVCLAPGHGAAAAAPHGASVCYAPDDEALDFDHDLSSPARLFGIAQSYVAVWQAKLEGSGGALTRRHSALTATASVQHVWRWSGDAGEGQTSYFKLNQPRSTPRPRRCRSRRLKCRGSSAPPRAPPPRSRCSRTSLHSLTLSPCSPCVTAPRNRAPPAARADAPPLPLEAPPPQQQQQRSAARAAAAQSLLADLRGARRRGLRRLLGAHLGLNAPPPPPSAVAESETAAAVEGVVLAVRWPRLGEGGAQEAESHSSLDAMRDGGGGGCEWRVGVEWGANSGGGGGGGGGGGSRGGAEHCWRRTCWRRHTSPDPERPPSPPPDPSNDLEAPAQQAPPVLPQQHPPHTPSTWAPTPHGSAPIGRLVSLLALRGAQEGGCWRALAALWGATVRELRGHWEGGVFVPRMRALPALDGQSMLDPMATVAAPMSRRSSGIDEDEFFDSYETGEERSARDHSKELATEERSFAQAQAPADGAPAATHAPTRSPEHAPEPFSAERRTEEDASAEPRVEESSSDADTQHATKRPRSAPPPPPLPRAAWVAPRLAALTPLTADMLAEQEAMALRLLAALAAADAAAFRRANMPAPVDSAAAAAAADATGDGDGAAAAEVTGTGEGGDAAGAGEASSARAAAAPLAAVRQRPVFDVTQEAEKALHYLETITPAALASQLLAAYLPAARFVLAEGEPEAARLPSVAAALSDLSAAAERAVAALALAQRLPGTGDGGSAGSGVAGGASVNAGSGSGGGGRGLSGGSRGSGGGSSGGGVGGSRGGGGGSSGGGGSGGSSSVATGPLAACEEARRALELAEATVARGAALLRALPRQAALCESLLHAGSGAACLRSFEPHHLSPVRLPSGCVRVSGANHASAAALSYRMALANCLITPLRLRLHIAADCCRRCTLRVARLCEVLRCCEYPQPLNRYIHHCSTHLTQANPRRAQHLTLVASVASCDTQALAGGPAAPLLPLPRIYAQLPPPTQREYVLRAVAPRRQRSTRSSSAQSAAAAWGDGGWGSRGGGGGSGGGAVTPASRLYACTDGTTLRLALSLCIPDE</sequence>
<evidence type="ECO:0000256" key="1">
    <source>
        <dbReference type="SAM" id="MobiDB-lite"/>
    </source>
</evidence>
<dbReference type="GO" id="GO:0005096">
    <property type="term" value="F:GTPase activator activity"/>
    <property type="evidence" value="ECO:0007669"/>
    <property type="project" value="InterPro"/>
</dbReference>
<feature type="compositionally biased region" description="Basic and acidic residues" evidence="1">
    <location>
        <begin position="550"/>
        <end position="576"/>
    </location>
</feature>
<feature type="region of interest" description="Disordered" evidence="1">
    <location>
        <begin position="155"/>
        <end position="252"/>
    </location>
</feature>
<comment type="caution">
    <text evidence="2">The sequence shown here is derived from an EMBL/GenBank/DDBJ whole genome shotgun (WGS) entry which is preliminary data.</text>
</comment>
<feature type="compositionally biased region" description="Low complexity" evidence="1">
    <location>
        <begin position="665"/>
        <end position="676"/>
    </location>
</feature>
<evidence type="ECO:0000313" key="3">
    <source>
        <dbReference type="Proteomes" id="UP000664859"/>
    </source>
</evidence>
<keyword evidence="3" id="KW-1185">Reference proteome</keyword>
<dbReference type="PANTHER" id="PTHR21422:SF9">
    <property type="entry name" value="RAB3 GTPASE-ACTIVATING PROTEIN CATALYTIC SUBUNIT"/>
    <property type="match status" value="1"/>
</dbReference>
<feature type="compositionally biased region" description="Low complexity" evidence="1">
    <location>
        <begin position="240"/>
        <end position="252"/>
    </location>
</feature>
<feature type="compositionally biased region" description="Low complexity" evidence="1">
    <location>
        <begin position="389"/>
        <end position="400"/>
    </location>
</feature>
<dbReference type="PANTHER" id="PTHR21422">
    <property type="entry name" value="RAB3 GTPASE-ACTIVATING PROTEIN CATALYTIC SUBUNIT"/>
    <property type="match status" value="1"/>
</dbReference>
<feature type="compositionally biased region" description="Basic and acidic residues" evidence="1">
    <location>
        <begin position="511"/>
        <end position="529"/>
    </location>
</feature>
<organism evidence="2 3">
    <name type="scientific">Tribonema minus</name>
    <dbReference type="NCBI Taxonomy" id="303371"/>
    <lineage>
        <taxon>Eukaryota</taxon>
        <taxon>Sar</taxon>
        <taxon>Stramenopiles</taxon>
        <taxon>Ochrophyta</taxon>
        <taxon>PX clade</taxon>
        <taxon>Xanthophyceae</taxon>
        <taxon>Tribonematales</taxon>
        <taxon>Tribonemataceae</taxon>
        <taxon>Tribonema</taxon>
    </lineage>
</organism>
<feature type="compositionally biased region" description="Basic residues" evidence="1">
    <location>
        <begin position="168"/>
        <end position="180"/>
    </location>
</feature>
<dbReference type="EMBL" id="JAFCMP010000546">
    <property type="protein sequence ID" value="KAG5175786.1"/>
    <property type="molecule type" value="Genomic_DNA"/>
</dbReference>
<feature type="compositionally biased region" description="Gly residues" evidence="1">
    <location>
        <begin position="344"/>
        <end position="359"/>
    </location>
</feature>
<feature type="compositionally biased region" description="Low complexity" evidence="1">
    <location>
        <begin position="215"/>
        <end position="228"/>
    </location>
</feature>
<feature type="region of interest" description="Disordered" evidence="1">
    <location>
        <begin position="806"/>
        <end position="851"/>
    </location>
</feature>
<feature type="compositionally biased region" description="Low complexity" evidence="1">
    <location>
        <begin position="1058"/>
        <end position="1070"/>
    </location>
</feature>
<proteinExistence type="predicted"/>
<feature type="compositionally biased region" description="Gly residues" evidence="1">
    <location>
        <begin position="1071"/>
        <end position="1086"/>
    </location>
</feature>
<dbReference type="Proteomes" id="UP000664859">
    <property type="component" value="Unassembled WGS sequence"/>
</dbReference>
<name>A0A835YHU9_9STRA</name>
<feature type="compositionally biased region" description="Gly residues" evidence="1">
    <location>
        <begin position="806"/>
        <end position="848"/>
    </location>
</feature>
<feature type="compositionally biased region" description="Pro residues" evidence="1">
    <location>
        <begin position="229"/>
        <end position="239"/>
    </location>
</feature>
<evidence type="ECO:0008006" key="4">
    <source>
        <dbReference type="Google" id="ProtNLM"/>
    </source>
</evidence>
<protein>
    <recommendedName>
        <fullName evidence="4">Rab3 GTPase-activating protein catalytic subunit</fullName>
    </recommendedName>
</protein>
<evidence type="ECO:0000313" key="2">
    <source>
        <dbReference type="EMBL" id="KAG5175786.1"/>
    </source>
</evidence>
<reference evidence="2" key="1">
    <citation type="submission" date="2021-02" db="EMBL/GenBank/DDBJ databases">
        <title>First Annotated Genome of the Yellow-green Alga Tribonema minus.</title>
        <authorList>
            <person name="Mahan K.M."/>
        </authorList>
    </citation>
    <scope>NUCLEOTIDE SEQUENCE</scope>
    <source>
        <strain evidence="2">UTEX B ZZ1240</strain>
    </source>
</reference>
<dbReference type="AlphaFoldDB" id="A0A835YHU9"/>
<feature type="compositionally biased region" description="Low complexity" evidence="1">
    <location>
        <begin position="531"/>
        <end position="548"/>
    </location>
</feature>
<feature type="region of interest" description="Disordered" evidence="1">
    <location>
        <begin position="311"/>
        <end position="421"/>
    </location>
</feature>
<feature type="compositionally biased region" description="Pro residues" evidence="1">
    <location>
        <begin position="401"/>
        <end position="411"/>
    </location>
</feature>
<gene>
    <name evidence="2" type="ORF">JKP88DRAFT_265726</name>
</gene>
<feature type="region of interest" description="Disordered" evidence="1">
    <location>
        <begin position="665"/>
        <end position="689"/>
    </location>
</feature>
<feature type="compositionally biased region" description="Basic and acidic residues" evidence="1">
    <location>
        <begin position="316"/>
        <end position="326"/>
    </location>
</feature>